<evidence type="ECO:0000313" key="1">
    <source>
        <dbReference type="EMBL" id="MBK1633420.1"/>
    </source>
</evidence>
<dbReference type="Proteomes" id="UP000748752">
    <property type="component" value="Unassembled WGS sequence"/>
</dbReference>
<proteinExistence type="predicted"/>
<comment type="caution">
    <text evidence="1">The sequence shown here is derived from an EMBL/GenBank/DDBJ whole genome shotgun (WGS) entry which is preliminary data.</text>
</comment>
<dbReference type="InterPro" id="IPR010985">
    <property type="entry name" value="Ribbon_hlx_hlx"/>
</dbReference>
<name>A0ABS1CNC1_9GAMM</name>
<accession>A0ABS1CNC1</accession>
<dbReference type="RefSeq" id="WP_200241910.1">
    <property type="nucleotide sequence ID" value="NZ_NRRV01000085.1"/>
</dbReference>
<dbReference type="Pfam" id="PF19807">
    <property type="entry name" value="DUF6290"/>
    <property type="match status" value="1"/>
</dbReference>
<gene>
    <name evidence="1" type="ORF">CKO31_22255</name>
</gene>
<organism evidence="1 2">
    <name type="scientific">Thiohalocapsa halophila</name>
    <dbReference type="NCBI Taxonomy" id="69359"/>
    <lineage>
        <taxon>Bacteria</taxon>
        <taxon>Pseudomonadati</taxon>
        <taxon>Pseudomonadota</taxon>
        <taxon>Gammaproteobacteria</taxon>
        <taxon>Chromatiales</taxon>
        <taxon>Chromatiaceae</taxon>
        <taxon>Thiohalocapsa</taxon>
    </lineage>
</organism>
<dbReference type="InterPro" id="IPR046257">
    <property type="entry name" value="DUF6290"/>
</dbReference>
<keyword evidence="2" id="KW-1185">Reference proteome</keyword>
<reference evidence="1 2" key="1">
    <citation type="journal article" date="2020" name="Microorganisms">
        <title>Osmotic Adaptation and Compatible Solute Biosynthesis of Phototrophic Bacteria as Revealed from Genome Analyses.</title>
        <authorList>
            <person name="Imhoff J.F."/>
            <person name="Rahn T."/>
            <person name="Kunzel S."/>
            <person name="Keller A."/>
            <person name="Neulinger S.C."/>
        </authorList>
    </citation>
    <scope>NUCLEOTIDE SEQUENCE [LARGE SCALE GENOMIC DNA]</scope>
    <source>
        <strain evidence="1 2">DSM 6210</strain>
    </source>
</reference>
<dbReference type="SUPFAM" id="SSF47598">
    <property type="entry name" value="Ribbon-helix-helix"/>
    <property type="match status" value="1"/>
</dbReference>
<dbReference type="EMBL" id="NRRV01000085">
    <property type="protein sequence ID" value="MBK1633420.1"/>
    <property type="molecule type" value="Genomic_DNA"/>
</dbReference>
<evidence type="ECO:0008006" key="3">
    <source>
        <dbReference type="Google" id="ProtNLM"/>
    </source>
</evidence>
<sequence length="76" mass="8441">MTNLSIDIPEELAERLTTLSAETGRSEADMIAEALAEYLGDLEDLAIARQRHAEFLASGERTYSLDEVERELGLDD</sequence>
<evidence type="ECO:0000313" key="2">
    <source>
        <dbReference type="Proteomes" id="UP000748752"/>
    </source>
</evidence>
<protein>
    <recommendedName>
        <fullName evidence="3">Ribbon-helix-helix protein, CopG family</fullName>
    </recommendedName>
</protein>